<reference evidence="1" key="1">
    <citation type="journal article" date="2014" name="Front. Microbiol.">
        <title>High frequency of phylogenetically diverse reductive dehalogenase-homologous genes in deep subseafloor sedimentary metagenomes.</title>
        <authorList>
            <person name="Kawai M."/>
            <person name="Futagami T."/>
            <person name="Toyoda A."/>
            <person name="Takaki Y."/>
            <person name="Nishi S."/>
            <person name="Hori S."/>
            <person name="Arai W."/>
            <person name="Tsubouchi T."/>
            <person name="Morono Y."/>
            <person name="Uchiyama I."/>
            <person name="Ito T."/>
            <person name="Fujiyama A."/>
            <person name="Inagaki F."/>
            <person name="Takami H."/>
        </authorList>
    </citation>
    <scope>NUCLEOTIDE SEQUENCE</scope>
    <source>
        <strain evidence="1">Expedition CK06-06</strain>
    </source>
</reference>
<dbReference type="AlphaFoldDB" id="X1HLD6"/>
<gene>
    <name evidence="1" type="ORF">S03H2_52971</name>
</gene>
<name>X1HLD6_9ZZZZ</name>
<evidence type="ECO:0000313" key="1">
    <source>
        <dbReference type="EMBL" id="GAH70297.1"/>
    </source>
</evidence>
<comment type="caution">
    <text evidence="1">The sequence shown here is derived from an EMBL/GenBank/DDBJ whole genome shotgun (WGS) entry which is preliminary data.</text>
</comment>
<sequence>MVKVIQQAFEVWILIVHKNTGSIHTDYAAVIYHCLNLVVGKASWMILQRSAVGMRGHYRSFGELHGIPESGVIKMRNIDYDTQIICLL</sequence>
<protein>
    <submittedName>
        <fullName evidence="1">Uncharacterized protein</fullName>
    </submittedName>
</protein>
<organism evidence="1">
    <name type="scientific">marine sediment metagenome</name>
    <dbReference type="NCBI Taxonomy" id="412755"/>
    <lineage>
        <taxon>unclassified sequences</taxon>
        <taxon>metagenomes</taxon>
        <taxon>ecological metagenomes</taxon>
    </lineage>
</organism>
<feature type="non-terminal residue" evidence="1">
    <location>
        <position position="88"/>
    </location>
</feature>
<proteinExistence type="predicted"/>
<accession>X1HLD6</accession>
<dbReference type="EMBL" id="BARU01033691">
    <property type="protein sequence ID" value="GAH70297.1"/>
    <property type="molecule type" value="Genomic_DNA"/>
</dbReference>